<evidence type="ECO:0008006" key="3">
    <source>
        <dbReference type="Google" id="ProtNLM"/>
    </source>
</evidence>
<dbReference type="PANTHER" id="PTHR11669:SF1">
    <property type="entry name" value="REPLICATION FACTOR C SUBUNIT 3"/>
    <property type="match status" value="1"/>
</dbReference>
<dbReference type="EMBL" id="MN739178">
    <property type="protein sequence ID" value="QHS92364.1"/>
    <property type="molecule type" value="Genomic_DNA"/>
</dbReference>
<dbReference type="GO" id="GO:0006281">
    <property type="term" value="P:DNA repair"/>
    <property type="evidence" value="ECO:0007669"/>
    <property type="project" value="TreeGrafter"/>
</dbReference>
<dbReference type="InterPro" id="IPR008921">
    <property type="entry name" value="DNA_pol3_clamp-load_cplx_C"/>
</dbReference>
<evidence type="ECO:0000256" key="1">
    <source>
        <dbReference type="ARBA" id="ARBA00022705"/>
    </source>
</evidence>
<evidence type="ECO:0000313" key="2">
    <source>
        <dbReference type="EMBL" id="QHS92364.1"/>
    </source>
</evidence>
<dbReference type="GO" id="GO:0005634">
    <property type="term" value="C:nucleus"/>
    <property type="evidence" value="ECO:0007669"/>
    <property type="project" value="TreeGrafter"/>
</dbReference>
<dbReference type="InterPro" id="IPR027417">
    <property type="entry name" value="P-loop_NTPase"/>
</dbReference>
<dbReference type="AlphaFoldDB" id="A0A6C0BL17"/>
<keyword evidence="1" id="KW-0235">DNA replication</keyword>
<dbReference type="GO" id="GO:0003677">
    <property type="term" value="F:DNA binding"/>
    <property type="evidence" value="ECO:0007669"/>
    <property type="project" value="InterPro"/>
</dbReference>
<reference evidence="2" key="1">
    <citation type="journal article" date="2020" name="Nature">
        <title>Giant virus diversity and host interactions through global metagenomics.</title>
        <authorList>
            <person name="Schulz F."/>
            <person name="Roux S."/>
            <person name="Paez-Espino D."/>
            <person name="Jungbluth S."/>
            <person name="Walsh D.A."/>
            <person name="Denef V.J."/>
            <person name="McMahon K.D."/>
            <person name="Konstantinidis K.T."/>
            <person name="Eloe-Fadrosh E.A."/>
            <person name="Kyrpides N.C."/>
            <person name="Woyke T."/>
        </authorList>
    </citation>
    <scope>NUCLEOTIDE SEQUENCE</scope>
    <source>
        <strain evidence="2">GVMAG-M-3300014204-73</strain>
    </source>
</reference>
<organism evidence="2">
    <name type="scientific">viral metagenome</name>
    <dbReference type="NCBI Taxonomy" id="1070528"/>
    <lineage>
        <taxon>unclassified sequences</taxon>
        <taxon>metagenomes</taxon>
        <taxon>organismal metagenomes</taxon>
    </lineage>
</organism>
<dbReference type="InterPro" id="IPR050238">
    <property type="entry name" value="DNA_Rep/Repair_Clamp_Loader"/>
</dbReference>
<dbReference type="SUPFAM" id="SSF52540">
    <property type="entry name" value="P-loop containing nucleoside triphosphate hydrolases"/>
    <property type="match status" value="1"/>
</dbReference>
<dbReference type="Gene3D" id="1.10.8.60">
    <property type="match status" value="1"/>
</dbReference>
<protein>
    <recommendedName>
        <fullName evidence="3">Replication factor C C-terminal domain-containing protein</fullName>
    </recommendedName>
</protein>
<dbReference type="PANTHER" id="PTHR11669">
    <property type="entry name" value="REPLICATION FACTOR C / DNA POLYMERASE III GAMMA-TAU SUBUNIT"/>
    <property type="match status" value="1"/>
</dbReference>
<name>A0A6C0BL17_9ZZZZ</name>
<dbReference type="Pfam" id="PF22534">
    <property type="entry name" value="RFC_C"/>
    <property type="match status" value="1"/>
</dbReference>
<dbReference type="GO" id="GO:0003689">
    <property type="term" value="F:DNA clamp loader activity"/>
    <property type="evidence" value="ECO:0007669"/>
    <property type="project" value="TreeGrafter"/>
</dbReference>
<dbReference type="SUPFAM" id="SSF48019">
    <property type="entry name" value="post-AAA+ oligomerization domain-like"/>
    <property type="match status" value="1"/>
</dbReference>
<sequence>MAKFKLFVDQYIPETFEQISFNQTAAQQLIACSKAIEIPHMILKGVEGSGRKTFATLFIKSKYHLEQLHTKYQTVAIKNGCKTIELQMLYSDYHYQIDPSLHGVYDRIIIQGFVKDILQNCPINRTTPYHTVIINNADRLTVEAQQSLRRTLEKNISNCRFIFIVNQESTMIDSIVSRCIQIRLAAPMEDQITRILEHICQTEKIAYQVSQLQQIASIAKRNLLKAMNLLQYLRLVHVEFLNRNHPISWMGININDQYIIMLAQQLMTLQTPQEILRLRETMYDLLVQCIDPVVVLKGIFEVIFAQVKHDSQKHQLVDLLIKCENTLKQGSKPIYHLECFCLGVVEILHVSQ</sequence>
<dbReference type="Gene3D" id="3.40.50.300">
    <property type="entry name" value="P-loop containing nucleotide triphosphate hydrolases"/>
    <property type="match status" value="1"/>
</dbReference>
<dbReference type="Gene3D" id="1.20.272.10">
    <property type="match status" value="1"/>
</dbReference>
<proteinExistence type="predicted"/>
<dbReference type="Pfam" id="PF13177">
    <property type="entry name" value="DNA_pol3_delta2"/>
    <property type="match status" value="1"/>
</dbReference>
<dbReference type="GO" id="GO:0005663">
    <property type="term" value="C:DNA replication factor C complex"/>
    <property type="evidence" value="ECO:0007669"/>
    <property type="project" value="TreeGrafter"/>
</dbReference>
<accession>A0A6C0BL17</accession>
<dbReference type="GO" id="GO:0006261">
    <property type="term" value="P:DNA-templated DNA replication"/>
    <property type="evidence" value="ECO:0007669"/>
    <property type="project" value="TreeGrafter"/>
</dbReference>